<accession>A0A160FPL4</accession>
<dbReference type="Proteomes" id="UP000076852">
    <property type="component" value="Chromosome 1"/>
</dbReference>
<sequence length="157" mass="17442">MLRKKFVPPVAFPNRPVHPRSRDRQPLPERDRTLVALQYHFALRWLDRGCGTLEHFILLAQHLVVARALGKLGCQCIPERTLAAADEAVTKWTRHGLETGQFRVDIAAFAAIHGFLLAHDEQLKAASSAAVSVALADLREVCNPVHRSPVIPFANGM</sequence>
<evidence type="ECO:0008006" key="4">
    <source>
        <dbReference type="Google" id="ProtNLM"/>
    </source>
</evidence>
<dbReference type="EMBL" id="CP014578">
    <property type="protein sequence ID" value="ANB74366.1"/>
    <property type="molecule type" value="Genomic_DNA"/>
</dbReference>
<evidence type="ECO:0000256" key="1">
    <source>
        <dbReference type="SAM" id="MobiDB-lite"/>
    </source>
</evidence>
<feature type="region of interest" description="Disordered" evidence="1">
    <location>
        <begin position="1"/>
        <end position="26"/>
    </location>
</feature>
<dbReference type="KEGG" id="buz:AYM40_19805"/>
<organism evidence="2 3">
    <name type="scientific">Paraburkholderia phytofirmans OLGA172</name>
    <dbReference type="NCBI Taxonomy" id="1417228"/>
    <lineage>
        <taxon>Bacteria</taxon>
        <taxon>Pseudomonadati</taxon>
        <taxon>Pseudomonadota</taxon>
        <taxon>Betaproteobacteria</taxon>
        <taxon>Burkholderiales</taxon>
        <taxon>Burkholderiaceae</taxon>
        <taxon>Paraburkholderia</taxon>
    </lineage>
</organism>
<name>A0A160FPL4_9BURK</name>
<evidence type="ECO:0000313" key="3">
    <source>
        <dbReference type="Proteomes" id="UP000076852"/>
    </source>
</evidence>
<gene>
    <name evidence="2" type="ORF">AYM40_19805</name>
</gene>
<dbReference type="AlphaFoldDB" id="A0A160FPL4"/>
<protein>
    <recommendedName>
        <fullName evidence="4">Fis family transcriptional regulator</fullName>
    </recommendedName>
</protein>
<reference evidence="2 3" key="1">
    <citation type="journal article" date="2016" name="Gene">
        <title>PacBio SMRT assembly of a complex multi-replicon genome reveals chlorocatechol degradative operon in a region of genome plasticity.</title>
        <authorList>
            <person name="Ricker N."/>
            <person name="Shen S.Y."/>
            <person name="Goordial J."/>
            <person name="Jin S."/>
            <person name="Fulthorpe R.R."/>
        </authorList>
    </citation>
    <scope>NUCLEOTIDE SEQUENCE [LARGE SCALE GENOMIC DNA]</scope>
    <source>
        <strain evidence="2 3">OLGA172</strain>
    </source>
</reference>
<keyword evidence="3" id="KW-1185">Reference proteome</keyword>
<evidence type="ECO:0000313" key="2">
    <source>
        <dbReference type="EMBL" id="ANB74366.1"/>
    </source>
</evidence>
<proteinExistence type="predicted"/>